<protein>
    <recommendedName>
        <fullName evidence="3">Histone-lysine N-methyltransferase SETMAR</fullName>
    </recommendedName>
</protein>
<feature type="non-terminal residue" evidence="1">
    <location>
        <position position="1"/>
    </location>
</feature>
<sequence>GYLKELVYTNNPETTEHSKRNIRREIDEIQPFMLQKIIENFTKQVVTCKNSRGGHLQDVI</sequence>
<feature type="non-terminal residue" evidence="1">
    <location>
        <position position="60"/>
    </location>
</feature>
<evidence type="ECO:0000313" key="2">
    <source>
        <dbReference type="Proteomes" id="UP000008237"/>
    </source>
</evidence>
<proteinExistence type="predicted"/>
<dbReference type="GO" id="GO:0003676">
    <property type="term" value="F:nucleic acid binding"/>
    <property type="evidence" value="ECO:0007669"/>
    <property type="project" value="InterPro"/>
</dbReference>
<dbReference type="Gene3D" id="3.30.420.10">
    <property type="entry name" value="Ribonuclease H-like superfamily/Ribonuclease H"/>
    <property type="match status" value="1"/>
</dbReference>
<reference evidence="1 2" key="1">
    <citation type="journal article" date="2010" name="Science">
        <title>Genomic comparison of the ants Camponotus floridanus and Harpegnathos saltator.</title>
        <authorList>
            <person name="Bonasio R."/>
            <person name="Zhang G."/>
            <person name="Ye C."/>
            <person name="Mutti N.S."/>
            <person name="Fang X."/>
            <person name="Qin N."/>
            <person name="Donahue G."/>
            <person name="Yang P."/>
            <person name="Li Q."/>
            <person name="Li C."/>
            <person name="Zhang P."/>
            <person name="Huang Z."/>
            <person name="Berger S.L."/>
            <person name="Reinberg D."/>
            <person name="Wang J."/>
            <person name="Liebig J."/>
        </authorList>
    </citation>
    <scope>NUCLEOTIDE SEQUENCE [LARGE SCALE GENOMIC DNA]</scope>
    <source>
        <strain evidence="1 2">R22 G/1</strain>
    </source>
</reference>
<dbReference type="AlphaFoldDB" id="E2C4A9"/>
<organism evidence="2">
    <name type="scientific">Harpegnathos saltator</name>
    <name type="common">Jerdon's jumping ant</name>
    <dbReference type="NCBI Taxonomy" id="610380"/>
    <lineage>
        <taxon>Eukaryota</taxon>
        <taxon>Metazoa</taxon>
        <taxon>Ecdysozoa</taxon>
        <taxon>Arthropoda</taxon>
        <taxon>Hexapoda</taxon>
        <taxon>Insecta</taxon>
        <taxon>Pterygota</taxon>
        <taxon>Neoptera</taxon>
        <taxon>Endopterygota</taxon>
        <taxon>Hymenoptera</taxon>
        <taxon>Apocrita</taxon>
        <taxon>Aculeata</taxon>
        <taxon>Formicoidea</taxon>
        <taxon>Formicidae</taxon>
        <taxon>Ponerinae</taxon>
        <taxon>Ponerini</taxon>
        <taxon>Harpegnathos</taxon>
    </lineage>
</organism>
<evidence type="ECO:0008006" key="3">
    <source>
        <dbReference type="Google" id="ProtNLM"/>
    </source>
</evidence>
<dbReference type="InterPro" id="IPR036397">
    <property type="entry name" value="RNaseH_sf"/>
</dbReference>
<keyword evidence="2" id="KW-1185">Reference proteome</keyword>
<evidence type="ECO:0000313" key="1">
    <source>
        <dbReference type="EMBL" id="EFN77242.1"/>
    </source>
</evidence>
<dbReference type="Proteomes" id="UP000008237">
    <property type="component" value="Unassembled WGS sequence"/>
</dbReference>
<dbReference type="InParanoid" id="E2C4A9"/>
<gene>
    <name evidence="1" type="ORF">EAI_05921</name>
</gene>
<name>E2C4A9_HARSA</name>
<accession>E2C4A9</accession>
<dbReference type="EMBL" id="GL452434">
    <property type="protein sequence ID" value="EFN77242.1"/>
    <property type="molecule type" value="Genomic_DNA"/>
</dbReference>